<evidence type="ECO:0000313" key="3">
    <source>
        <dbReference type="Proteomes" id="UP001157418"/>
    </source>
</evidence>
<comment type="caution">
    <text evidence="2">The sequence shown here is derived from an EMBL/GenBank/DDBJ whole genome shotgun (WGS) entry which is preliminary data.</text>
</comment>
<reference evidence="2 3" key="1">
    <citation type="submission" date="2022-01" db="EMBL/GenBank/DDBJ databases">
        <authorList>
            <person name="Xiong W."/>
            <person name="Schranz E."/>
        </authorList>
    </citation>
    <scope>NUCLEOTIDE SEQUENCE [LARGE SCALE GENOMIC DNA]</scope>
</reference>
<dbReference type="AlphaFoldDB" id="A0AAU9M6J6"/>
<gene>
    <name evidence="2" type="ORF">LVIROSA_LOCUS8526</name>
</gene>
<feature type="region of interest" description="Disordered" evidence="1">
    <location>
        <begin position="1"/>
        <end position="52"/>
    </location>
</feature>
<keyword evidence="3" id="KW-1185">Reference proteome</keyword>
<evidence type="ECO:0000313" key="2">
    <source>
        <dbReference type="EMBL" id="CAH1421111.1"/>
    </source>
</evidence>
<name>A0AAU9M6J6_9ASTR</name>
<evidence type="ECO:0000256" key="1">
    <source>
        <dbReference type="SAM" id="MobiDB-lite"/>
    </source>
</evidence>
<organism evidence="2 3">
    <name type="scientific">Lactuca virosa</name>
    <dbReference type="NCBI Taxonomy" id="75947"/>
    <lineage>
        <taxon>Eukaryota</taxon>
        <taxon>Viridiplantae</taxon>
        <taxon>Streptophyta</taxon>
        <taxon>Embryophyta</taxon>
        <taxon>Tracheophyta</taxon>
        <taxon>Spermatophyta</taxon>
        <taxon>Magnoliopsida</taxon>
        <taxon>eudicotyledons</taxon>
        <taxon>Gunneridae</taxon>
        <taxon>Pentapetalae</taxon>
        <taxon>asterids</taxon>
        <taxon>campanulids</taxon>
        <taxon>Asterales</taxon>
        <taxon>Asteraceae</taxon>
        <taxon>Cichorioideae</taxon>
        <taxon>Cichorieae</taxon>
        <taxon>Lactucinae</taxon>
        <taxon>Lactuca</taxon>
    </lineage>
</organism>
<accession>A0AAU9M6J6</accession>
<dbReference type="EMBL" id="CAKMRJ010001112">
    <property type="protein sequence ID" value="CAH1421111.1"/>
    <property type="molecule type" value="Genomic_DNA"/>
</dbReference>
<feature type="compositionally biased region" description="Acidic residues" evidence="1">
    <location>
        <begin position="32"/>
        <end position="42"/>
    </location>
</feature>
<sequence length="104" mass="12006">MDDVNPKVSIKPHVIKQDPKDKETLFSNEPIIDNDEDEEPDEAELKRRKAREAELDENARIFKEAEEKESAELDENACEAELDENAQYWLDPIASFDVQNSQDS</sequence>
<protein>
    <submittedName>
        <fullName evidence="2">Uncharacterized protein</fullName>
    </submittedName>
</protein>
<feature type="compositionally biased region" description="Basic and acidic residues" evidence="1">
    <location>
        <begin position="15"/>
        <end position="24"/>
    </location>
</feature>
<dbReference type="Proteomes" id="UP001157418">
    <property type="component" value="Unassembled WGS sequence"/>
</dbReference>
<proteinExistence type="predicted"/>